<dbReference type="KEGG" id="dpx:DAPPUDRAFT_120116"/>
<organism evidence="2 3">
    <name type="scientific">Daphnia pulex</name>
    <name type="common">Water flea</name>
    <dbReference type="NCBI Taxonomy" id="6669"/>
    <lineage>
        <taxon>Eukaryota</taxon>
        <taxon>Metazoa</taxon>
        <taxon>Ecdysozoa</taxon>
        <taxon>Arthropoda</taxon>
        <taxon>Crustacea</taxon>
        <taxon>Branchiopoda</taxon>
        <taxon>Diplostraca</taxon>
        <taxon>Cladocera</taxon>
        <taxon>Anomopoda</taxon>
        <taxon>Daphniidae</taxon>
        <taxon>Daphnia</taxon>
    </lineage>
</organism>
<dbReference type="Proteomes" id="UP000000305">
    <property type="component" value="Unassembled WGS sequence"/>
</dbReference>
<sequence length="239" mass="27757">MYILLYVLRFGVAWNDLLTEAYKLKKTVISYEDENFYQWESKNSLVPQIEDLMEKLFNLYENFESSLLLMDNVDCEQIRAKVQELEEIQARLTELHNCHEESVVAIIIAMSRIRIDPAAIQEAERAVANAEVEETSALAVVNQLEEQKRTLQWNHQRAGYEHHSATSAAGLYMTAYGSSRAHTDRCNRNMDRKEAVDQEFERNMEALRNELKTAEKNYEEVLKKLVDARSQLTSAKRGF</sequence>
<keyword evidence="1" id="KW-0175">Coiled coil</keyword>
<proteinExistence type="predicted"/>
<evidence type="ECO:0000256" key="1">
    <source>
        <dbReference type="SAM" id="Coils"/>
    </source>
</evidence>
<dbReference type="InParanoid" id="E9I0C6"/>
<dbReference type="HOGENOM" id="CLU_1162175_0_0_1"/>
<accession>E9I0C6</accession>
<protein>
    <submittedName>
        <fullName evidence="2">Uncharacterized protein</fullName>
    </submittedName>
</protein>
<dbReference type="EMBL" id="GL733515">
    <property type="protein sequence ID" value="EFX62553.1"/>
    <property type="molecule type" value="Genomic_DNA"/>
</dbReference>
<reference evidence="2 3" key="1">
    <citation type="journal article" date="2011" name="Science">
        <title>The ecoresponsive genome of Daphnia pulex.</title>
        <authorList>
            <person name="Colbourne J.K."/>
            <person name="Pfrender M.E."/>
            <person name="Gilbert D."/>
            <person name="Thomas W.K."/>
            <person name="Tucker A."/>
            <person name="Oakley T.H."/>
            <person name="Tokishita S."/>
            <person name="Aerts A."/>
            <person name="Arnold G.J."/>
            <person name="Basu M.K."/>
            <person name="Bauer D.J."/>
            <person name="Caceres C.E."/>
            <person name="Carmel L."/>
            <person name="Casola C."/>
            <person name="Choi J.H."/>
            <person name="Detter J.C."/>
            <person name="Dong Q."/>
            <person name="Dusheyko S."/>
            <person name="Eads B.D."/>
            <person name="Frohlich T."/>
            <person name="Geiler-Samerotte K.A."/>
            <person name="Gerlach D."/>
            <person name="Hatcher P."/>
            <person name="Jogdeo S."/>
            <person name="Krijgsveld J."/>
            <person name="Kriventseva E.V."/>
            <person name="Kultz D."/>
            <person name="Laforsch C."/>
            <person name="Lindquist E."/>
            <person name="Lopez J."/>
            <person name="Manak J.R."/>
            <person name="Muller J."/>
            <person name="Pangilinan J."/>
            <person name="Patwardhan R.P."/>
            <person name="Pitluck S."/>
            <person name="Pritham E.J."/>
            <person name="Rechtsteiner A."/>
            <person name="Rho M."/>
            <person name="Rogozin I.B."/>
            <person name="Sakarya O."/>
            <person name="Salamov A."/>
            <person name="Schaack S."/>
            <person name="Shapiro H."/>
            <person name="Shiga Y."/>
            <person name="Skalitzky C."/>
            <person name="Smith Z."/>
            <person name="Souvorov A."/>
            <person name="Sung W."/>
            <person name="Tang Z."/>
            <person name="Tsuchiya D."/>
            <person name="Tu H."/>
            <person name="Vos H."/>
            <person name="Wang M."/>
            <person name="Wolf Y.I."/>
            <person name="Yamagata H."/>
            <person name="Yamada T."/>
            <person name="Ye Y."/>
            <person name="Shaw J.R."/>
            <person name="Andrews J."/>
            <person name="Crease T.J."/>
            <person name="Tang H."/>
            <person name="Lucas S.M."/>
            <person name="Robertson H.M."/>
            <person name="Bork P."/>
            <person name="Koonin E.V."/>
            <person name="Zdobnov E.M."/>
            <person name="Grigoriev I.V."/>
            <person name="Lynch M."/>
            <person name="Boore J.L."/>
        </authorList>
    </citation>
    <scope>NUCLEOTIDE SEQUENCE [LARGE SCALE GENOMIC DNA]</scope>
</reference>
<evidence type="ECO:0000313" key="2">
    <source>
        <dbReference type="EMBL" id="EFX62553.1"/>
    </source>
</evidence>
<dbReference type="AlphaFoldDB" id="E9I0C6"/>
<name>E9I0C6_DAPPU</name>
<gene>
    <name evidence="2" type="ORF">DAPPUDRAFT_120116</name>
</gene>
<feature type="coiled-coil region" evidence="1">
    <location>
        <begin position="190"/>
        <end position="231"/>
    </location>
</feature>
<keyword evidence="3" id="KW-1185">Reference proteome</keyword>
<evidence type="ECO:0000313" key="3">
    <source>
        <dbReference type="Proteomes" id="UP000000305"/>
    </source>
</evidence>